<keyword evidence="9" id="KW-1185">Reference proteome</keyword>
<comment type="subcellular location">
    <subcellularLocation>
        <location evidence="1">Cell inner membrane</location>
    </subcellularLocation>
</comment>
<evidence type="ECO:0000256" key="1">
    <source>
        <dbReference type="ARBA" id="ARBA00004533"/>
    </source>
</evidence>
<evidence type="ECO:0000256" key="3">
    <source>
        <dbReference type="ARBA" id="ARBA00022519"/>
    </source>
</evidence>
<dbReference type="Pfam" id="PF00535">
    <property type="entry name" value="Glycos_transf_2"/>
    <property type="match status" value="1"/>
</dbReference>
<comment type="caution">
    <text evidence="8">The sequence shown here is derived from an EMBL/GenBank/DDBJ whole genome shotgun (WGS) entry which is preliminary data.</text>
</comment>
<keyword evidence="4 8" id="KW-0808">Transferase</keyword>
<dbReference type="SUPFAM" id="SSF53448">
    <property type="entry name" value="Nucleotide-diphospho-sugar transferases"/>
    <property type="match status" value="1"/>
</dbReference>
<keyword evidence="8" id="KW-0328">Glycosyltransferase</keyword>
<dbReference type="InterPro" id="IPR001173">
    <property type="entry name" value="Glyco_trans_2-like"/>
</dbReference>
<reference evidence="8 9" key="1">
    <citation type="submission" date="2024-02" db="EMBL/GenBank/DDBJ databases">
        <title>Bacteria isolated from the canopy kelp, Nereocystis luetkeana.</title>
        <authorList>
            <person name="Pfister C.A."/>
            <person name="Younker I.T."/>
            <person name="Light S.H."/>
        </authorList>
    </citation>
    <scope>NUCLEOTIDE SEQUENCE [LARGE SCALE GENOMIC DNA]</scope>
    <source>
        <strain evidence="8 9">TI.1.15</strain>
    </source>
</reference>
<dbReference type="EC" id="2.4.-.-" evidence="8"/>
<dbReference type="InterPro" id="IPR004960">
    <property type="entry name" value="LipA_acyltrans"/>
</dbReference>
<evidence type="ECO:0000256" key="5">
    <source>
        <dbReference type="ARBA" id="ARBA00023136"/>
    </source>
</evidence>
<evidence type="ECO:0000313" key="8">
    <source>
        <dbReference type="EMBL" id="MEL0611049.1"/>
    </source>
</evidence>
<protein>
    <submittedName>
        <fullName evidence="8">Glycosyltransferase</fullName>
        <ecNumber evidence="8">2.4.-.-</ecNumber>
    </submittedName>
</protein>
<dbReference type="EMBL" id="JBANDX010000029">
    <property type="protein sequence ID" value="MEL0611049.1"/>
    <property type="molecule type" value="Genomic_DNA"/>
</dbReference>
<evidence type="ECO:0000259" key="7">
    <source>
        <dbReference type="Pfam" id="PF00535"/>
    </source>
</evidence>
<name>A0ABU9FXY0_9VIBR</name>
<dbReference type="Proteomes" id="UP001377160">
    <property type="component" value="Unassembled WGS sequence"/>
</dbReference>
<dbReference type="Gene3D" id="3.90.550.10">
    <property type="entry name" value="Spore Coat Polysaccharide Biosynthesis Protein SpsA, Chain A"/>
    <property type="match status" value="1"/>
</dbReference>
<evidence type="ECO:0000256" key="4">
    <source>
        <dbReference type="ARBA" id="ARBA00022679"/>
    </source>
</evidence>
<keyword evidence="5" id="KW-0472">Membrane</keyword>
<dbReference type="PANTHER" id="PTHR10859:SF91">
    <property type="entry name" value="DOLICHYL-PHOSPHATE BETA-GLUCOSYLTRANSFERASE"/>
    <property type="match status" value="1"/>
</dbReference>
<dbReference type="GO" id="GO:0016757">
    <property type="term" value="F:glycosyltransferase activity"/>
    <property type="evidence" value="ECO:0007669"/>
    <property type="project" value="UniProtKB-KW"/>
</dbReference>
<dbReference type="PANTHER" id="PTHR10859">
    <property type="entry name" value="GLYCOSYL TRANSFERASE"/>
    <property type="match status" value="1"/>
</dbReference>
<keyword evidence="6" id="KW-0012">Acyltransferase</keyword>
<sequence>MNSAPAEAAYQQTQKESSYNACFLIPCFNHGATMPTVVSSLLKFELPIIIVDDGSELATKQFLTPLADNPSVTLVTLEQNQGKGGAVKAGIKRAQELGFSHTIQIDADGQHDLDALPALIQASQTKPQRLISGQPVYDDSVPKARLYGRYATHIWVWIETLSLSIKDSMCGFRAYPINQTQAVLNKYDVGSRMDFDIEILVRLYWEGCDIDFIETRVIYPENGVSHFDALWDNVKISWMHTRLFFGMLPRAPKLIARHFKSDSAESLSAAKSLPAENSQGSSADSKQVHSKQVHSEQIVSEQPHWSRTQERGTVLGIKLLLAVYTLLGRGVFNLILRGVMRYYHLTGKRARNASEQYLFQLKAYAEQQNIELPTELTSYNHLLSFGHTMLDKLAAWKGDFSADNLTIHGQEQFESMVANQQGVLILGSHLGNIELCRALGRRHSNIKINALVFTEHAERFNSVMKAVNPQSDLNLIQVTSMGPDTAILLQQKLEQGEWIVIVGDRTSTSKESRSVWAEFLGKEAPFPQGPFMLASILKAPVFLLFGLRDDTQSKPHFNVYFEHFSDKIELPRKTREQSLQQVVQKYANRLQHYTLKAPLQWYNFFNFWTLSNQHHDEKESK</sequence>
<keyword evidence="3" id="KW-0997">Cell inner membrane</keyword>
<evidence type="ECO:0000313" key="9">
    <source>
        <dbReference type="Proteomes" id="UP001377160"/>
    </source>
</evidence>
<dbReference type="Pfam" id="PF03279">
    <property type="entry name" value="Lip_A_acyltrans"/>
    <property type="match status" value="1"/>
</dbReference>
<dbReference type="CDD" id="cd07984">
    <property type="entry name" value="LPLAT_LABLAT-like"/>
    <property type="match status" value="1"/>
</dbReference>
<dbReference type="RefSeq" id="WP_341636105.1">
    <property type="nucleotide sequence ID" value="NZ_JBANDX010000029.1"/>
</dbReference>
<organism evidence="8 9">
    <name type="scientific">Vibrio echinoideorum</name>
    <dbReference type="NCBI Taxonomy" id="2100116"/>
    <lineage>
        <taxon>Bacteria</taxon>
        <taxon>Pseudomonadati</taxon>
        <taxon>Pseudomonadota</taxon>
        <taxon>Gammaproteobacteria</taxon>
        <taxon>Vibrionales</taxon>
        <taxon>Vibrionaceae</taxon>
        <taxon>Vibrio</taxon>
    </lineage>
</organism>
<accession>A0ABU9FXY0</accession>
<proteinExistence type="predicted"/>
<dbReference type="InterPro" id="IPR029044">
    <property type="entry name" value="Nucleotide-diphossugar_trans"/>
</dbReference>
<gene>
    <name evidence="8" type="ORF">V8Z71_22245</name>
</gene>
<dbReference type="CDD" id="cd04179">
    <property type="entry name" value="DPM_DPG-synthase_like"/>
    <property type="match status" value="1"/>
</dbReference>
<feature type="domain" description="Glycosyltransferase 2-like" evidence="7">
    <location>
        <begin position="23"/>
        <end position="142"/>
    </location>
</feature>
<evidence type="ECO:0000256" key="2">
    <source>
        <dbReference type="ARBA" id="ARBA00022475"/>
    </source>
</evidence>
<evidence type="ECO:0000256" key="6">
    <source>
        <dbReference type="ARBA" id="ARBA00023315"/>
    </source>
</evidence>
<keyword evidence="2" id="KW-1003">Cell membrane</keyword>